<proteinExistence type="predicted"/>
<evidence type="ECO:0000256" key="1">
    <source>
        <dbReference type="SAM" id="Coils"/>
    </source>
</evidence>
<protein>
    <recommendedName>
        <fullName evidence="2">DUF5667 domain-containing protein</fullName>
    </recommendedName>
</protein>
<dbReference type="Pfam" id="PF18915">
    <property type="entry name" value="DUF5667"/>
    <property type="match status" value="1"/>
</dbReference>
<feature type="domain" description="DUF5667" evidence="2">
    <location>
        <begin position="95"/>
        <end position="192"/>
    </location>
</feature>
<dbReference type="EMBL" id="MGDT01000007">
    <property type="protein sequence ID" value="OGL66332.1"/>
    <property type="molecule type" value="Genomic_DNA"/>
</dbReference>
<evidence type="ECO:0000259" key="2">
    <source>
        <dbReference type="Pfam" id="PF18915"/>
    </source>
</evidence>
<dbReference type="AlphaFoldDB" id="A0A1F7TK53"/>
<sequence>MNEQEFINLLQKHKDAPELGGGFDASHAERFSKRFRAEFGLAPDAAPRAYSWNEYADFAFHRLGLAFARPMAVGASVFAVIFGGWVATVNASFDSVPGDTLYPVKLATERMQLAFSPSGERKARLHAEFAGRRLQEVSEISVSDRPDKTARLKAAVANFTQEVASANEQLAALGEESPALAVDLAVALEQKANEYEALLTQTPTSQSDVDDEVAGAREAVEQVNDTAVETLVSAQEQGGSSQALEKNFQSQVMELRGLIALSTARLSAIKSALSAADQLDEARESDIAQLRQVVTSRDQDITSAMNAFAVGGYRRGFELLDVIETDIRAAQQGILTLELSITAPPPSPSP</sequence>
<accession>A0A1F7TK53</accession>
<organism evidence="3 4">
    <name type="scientific">Candidatus Uhrbacteria bacterium RIFCSPHIGHO2_01_FULL_63_20</name>
    <dbReference type="NCBI Taxonomy" id="1802385"/>
    <lineage>
        <taxon>Bacteria</taxon>
        <taxon>Candidatus Uhriibacteriota</taxon>
    </lineage>
</organism>
<reference evidence="3 4" key="1">
    <citation type="journal article" date="2016" name="Nat. Commun.">
        <title>Thousands of microbial genomes shed light on interconnected biogeochemical processes in an aquifer system.</title>
        <authorList>
            <person name="Anantharaman K."/>
            <person name="Brown C.T."/>
            <person name="Hug L.A."/>
            <person name="Sharon I."/>
            <person name="Castelle C.J."/>
            <person name="Probst A.J."/>
            <person name="Thomas B.C."/>
            <person name="Singh A."/>
            <person name="Wilkins M.J."/>
            <person name="Karaoz U."/>
            <person name="Brodie E.L."/>
            <person name="Williams K.H."/>
            <person name="Hubbard S.S."/>
            <person name="Banfield J.F."/>
        </authorList>
    </citation>
    <scope>NUCLEOTIDE SEQUENCE [LARGE SCALE GENOMIC DNA]</scope>
</reference>
<gene>
    <name evidence="3" type="ORF">A2856_01385</name>
</gene>
<keyword evidence="1" id="KW-0175">Coiled coil</keyword>
<evidence type="ECO:0000313" key="4">
    <source>
        <dbReference type="Proteomes" id="UP000177885"/>
    </source>
</evidence>
<feature type="coiled-coil region" evidence="1">
    <location>
        <begin position="149"/>
        <end position="176"/>
    </location>
</feature>
<dbReference type="InterPro" id="IPR043725">
    <property type="entry name" value="DUF5667"/>
</dbReference>
<comment type="caution">
    <text evidence="3">The sequence shown here is derived from an EMBL/GenBank/DDBJ whole genome shotgun (WGS) entry which is preliminary data.</text>
</comment>
<dbReference type="Proteomes" id="UP000177885">
    <property type="component" value="Unassembled WGS sequence"/>
</dbReference>
<evidence type="ECO:0000313" key="3">
    <source>
        <dbReference type="EMBL" id="OGL66332.1"/>
    </source>
</evidence>
<dbReference type="STRING" id="1802385.A2856_01385"/>
<name>A0A1F7TK53_9BACT</name>